<protein>
    <submittedName>
        <fullName evidence="1">Nucleotidyltransferase component of viral defense system</fullName>
    </submittedName>
</protein>
<name>A0ABV2J8A9_9HYPH</name>
<evidence type="ECO:0000313" key="2">
    <source>
        <dbReference type="Proteomes" id="UP001549047"/>
    </source>
</evidence>
<evidence type="ECO:0000313" key="1">
    <source>
        <dbReference type="EMBL" id="MET3616145.1"/>
    </source>
</evidence>
<gene>
    <name evidence="1" type="ORF">ABID16_004494</name>
</gene>
<dbReference type="Proteomes" id="UP001549047">
    <property type="component" value="Unassembled WGS sequence"/>
</dbReference>
<accession>A0ABV2J8A9</accession>
<comment type="caution">
    <text evidence="1">The sequence shown here is derived from an EMBL/GenBank/DDBJ whole genome shotgun (WGS) entry which is preliminary data.</text>
</comment>
<dbReference type="InterPro" id="IPR014942">
    <property type="entry name" value="AbiEii"/>
</dbReference>
<reference evidence="1 2" key="1">
    <citation type="submission" date="2024-06" db="EMBL/GenBank/DDBJ databases">
        <title>Genomic Encyclopedia of Type Strains, Phase IV (KMG-IV): sequencing the most valuable type-strain genomes for metagenomic binning, comparative biology and taxonomic classification.</title>
        <authorList>
            <person name="Goeker M."/>
        </authorList>
    </citation>
    <scope>NUCLEOTIDE SEQUENCE [LARGE SCALE GENOMIC DNA]</scope>
    <source>
        <strain evidence="1 2">DSM 29780</strain>
    </source>
</reference>
<keyword evidence="2" id="KW-1185">Reference proteome</keyword>
<dbReference type="RefSeq" id="WP_354558602.1">
    <property type="nucleotide sequence ID" value="NZ_JBEPMB010000013.1"/>
</dbReference>
<organism evidence="1 2">
    <name type="scientific">Rhizobium aquaticum</name>
    <dbReference type="NCBI Taxonomy" id="1549636"/>
    <lineage>
        <taxon>Bacteria</taxon>
        <taxon>Pseudomonadati</taxon>
        <taxon>Pseudomonadota</taxon>
        <taxon>Alphaproteobacteria</taxon>
        <taxon>Hyphomicrobiales</taxon>
        <taxon>Rhizobiaceae</taxon>
        <taxon>Rhizobium/Agrobacterium group</taxon>
        <taxon>Rhizobium</taxon>
    </lineage>
</organism>
<proteinExistence type="predicted"/>
<sequence length="306" mass="34675">MARDQYMRQVALLVRTLPFIARHEAFALKGGTAINLFYRDMPRLSVDIDLTYLPIEDRETTLKNIDTILDHIREDLLRNLRGASVQRIAGGGNNDTRLLVRQGNAEIKVETSPVARGTVHPPERRRVSEKAEEAFGFAEMQVVSFEDLFGGKLHAAVDRQHPRDLFDVKLLYENEGLTDALFRTFLIYVASSGRPPHELVRPSLIALEEAFVKEFEGMTTQPVSLDDLKAAREQMTADLLARLDDNAMRFLLSLHDGEPDFEAIGLPEAADLPAVRWKVLNLEKLKAQNPEKHAEQRREIEGLRSK</sequence>
<dbReference type="EMBL" id="JBEPMB010000013">
    <property type="protein sequence ID" value="MET3616145.1"/>
    <property type="molecule type" value="Genomic_DNA"/>
</dbReference>
<dbReference type="Gene3D" id="3.10.450.620">
    <property type="entry name" value="JHP933, nucleotidyltransferase-like core domain"/>
    <property type="match status" value="1"/>
</dbReference>
<dbReference type="Pfam" id="PF08843">
    <property type="entry name" value="AbiEii"/>
    <property type="match status" value="1"/>
</dbReference>